<comment type="domain">
    <text evidence="5">The Q motif is unique to and characteristic of the DEAD box family of RNA helicases and controls ATP binding and hydrolysis.</text>
</comment>
<reference evidence="9" key="2">
    <citation type="submission" date="2021-05" db="EMBL/GenBank/DDBJ databases">
        <authorList>
            <person name="Pain A."/>
        </authorList>
    </citation>
    <scope>NUCLEOTIDE SEQUENCE</scope>
    <source>
        <strain evidence="9">1802A</strain>
    </source>
</reference>
<reference evidence="9" key="1">
    <citation type="journal article" date="2014" name="Nucleic Acids Res.">
        <title>The evolutionary dynamics of variant antigen genes in Babesia reveal a history of genomic innovation underlying host-parasite interaction.</title>
        <authorList>
            <person name="Jackson A.P."/>
            <person name="Otto T.D."/>
            <person name="Darby A."/>
            <person name="Ramaprasad A."/>
            <person name="Xia D."/>
            <person name="Echaide I.E."/>
            <person name="Farber M."/>
            <person name="Gahlot S."/>
            <person name="Gamble J."/>
            <person name="Gupta D."/>
            <person name="Gupta Y."/>
            <person name="Jackson L."/>
            <person name="Malandrin L."/>
            <person name="Malas T.B."/>
            <person name="Moussa E."/>
            <person name="Nair M."/>
            <person name="Reid A.J."/>
            <person name="Sanders M."/>
            <person name="Sharma J."/>
            <person name="Tracey A."/>
            <person name="Quail M.A."/>
            <person name="Weir W."/>
            <person name="Wastling J.M."/>
            <person name="Hall N."/>
            <person name="Willadsen P."/>
            <person name="Lingelbach K."/>
            <person name="Shiels B."/>
            <person name="Tait A."/>
            <person name="Berriman M."/>
            <person name="Allred D.R."/>
            <person name="Pain A."/>
        </authorList>
    </citation>
    <scope>NUCLEOTIDE SEQUENCE</scope>
    <source>
        <strain evidence="9">1802A</strain>
    </source>
</reference>
<dbReference type="GO" id="GO:0003723">
    <property type="term" value="F:RNA binding"/>
    <property type="evidence" value="ECO:0007669"/>
    <property type="project" value="UniProtKB-UniRule"/>
</dbReference>
<evidence type="ECO:0000256" key="6">
    <source>
        <dbReference type="SAM" id="MobiDB-lite"/>
    </source>
</evidence>
<dbReference type="SUPFAM" id="SSF52540">
    <property type="entry name" value="P-loop containing nucleoside triphosphate hydrolases"/>
    <property type="match status" value="2"/>
</dbReference>
<keyword evidence="10" id="KW-1185">Reference proteome</keyword>
<sequence length="979" mass="108783">MDSKETDEDERGCDFDSLQISPSLQLMLKHYDVLRPSRHQYDAIKAMLNSESILLQSKSGTGKTMSFCIAVVQRIINSCVKDDHQTEDETINIVDASSGLNFQGRTTSMSGCDHDEKGPHPPECKNDDAVCGDSDNDAQMKSETPITKTLQHSKSCSLPCAIIDTHIECDLDEVAIGNVVVVSPTRELAMQIKDIILRLLEPVTDTAVALVVGGSDWSSDINTLLSTAPNVVVATPGRLRTLFKQMKRKSVTNTSNRRIVWNTQTVVLDEADMLLDEFFIEQTRAICAKLVNPFVQVIAVSATFMKFQFKVYEDLIFAIDQDFSRQCFGHLQQGLEMSLCSLKSAFGLHVAKCIEHLVRLGDIDSNGVSDDVDIVSNSSRCASEVECANVNGGIENSLTYDAQAPIAGGNDLHHELGDLYEPVREYLSGYVREIKRIIVSASHVNRVALSSKDIICFTEGHTLPDVHGMKQAIKDGNRSMVEVQSSPVLKNISFYFVQVPEAPNIVKQISVRLQSLVSFLHHVEFRRCVVFCNQSHTRIVASATLRRLGFECTLISSRVSYESRKSNVESMSKNNSSIIVAADVMSRGVHVDNIDLVVNLDLPTSKEAFLHRSGRTGRYGKRGMCLSICTEPEMETMKYLEYALNFKCDHVMNVIHIRGDPNSAQTKREYIPDSAEVNGTTDSFSMKSVTVNDMEDTSRVSNQHVDNPMEDARLSSTCRIYDDFISNNEVQVCHVHNIGGSIRETLINCILDDLYPGRTNCLLPTLGVITGTDVYIADIRQLNDDVPPKTLGNVQVRFTECGESHLSLYMSQELFDAMTRCTGAGESKPHVQDIVIEQHFAGAVEIFNTQHGIFCAVQGTLLITIVVDINILQSLRRIISMNNVRAIISSDTNADVEGLHYSSVVKQLLAMPTSPFTSQASTNILDLFKSHGRDKDHDGIMLYHDPIALSFLRQCGQRRFKPLVIAYHLVTRKICENSD</sequence>
<dbReference type="InterPro" id="IPR011545">
    <property type="entry name" value="DEAD/DEAH_box_helicase_dom"/>
</dbReference>
<name>A0AAD9G6G4_BABDI</name>
<evidence type="ECO:0000313" key="10">
    <source>
        <dbReference type="Proteomes" id="UP001195914"/>
    </source>
</evidence>
<dbReference type="Gene3D" id="3.40.50.300">
    <property type="entry name" value="P-loop containing nucleotide triphosphate hydrolases"/>
    <property type="match status" value="2"/>
</dbReference>
<dbReference type="GO" id="GO:0016787">
    <property type="term" value="F:hydrolase activity"/>
    <property type="evidence" value="ECO:0007669"/>
    <property type="project" value="UniProtKB-KW"/>
</dbReference>
<dbReference type="PANTHER" id="PTHR24031">
    <property type="entry name" value="RNA HELICASE"/>
    <property type="match status" value="1"/>
</dbReference>
<dbReference type="GO" id="GO:0003724">
    <property type="term" value="F:RNA helicase activity"/>
    <property type="evidence" value="ECO:0007669"/>
    <property type="project" value="UniProtKB-EC"/>
</dbReference>
<dbReference type="AlphaFoldDB" id="A0AAD9G6G4"/>
<dbReference type="EMBL" id="JAHBMH010000073">
    <property type="protein sequence ID" value="KAK1932716.1"/>
    <property type="molecule type" value="Genomic_DNA"/>
</dbReference>
<comment type="similarity">
    <text evidence="5">Belongs to the DEAD box helicase family.</text>
</comment>
<feature type="region of interest" description="Disordered" evidence="6">
    <location>
        <begin position="105"/>
        <end position="125"/>
    </location>
</feature>
<evidence type="ECO:0000259" key="7">
    <source>
        <dbReference type="PROSITE" id="PS51192"/>
    </source>
</evidence>
<feature type="domain" description="Helicase ATP-binding" evidence="7">
    <location>
        <begin position="44"/>
        <end position="322"/>
    </location>
</feature>
<evidence type="ECO:0000256" key="3">
    <source>
        <dbReference type="ARBA" id="ARBA00022840"/>
    </source>
</evidence>
<dbReference type="Pfam" id="PF00271">
    <property type="entry name" value="Helicase_C"/>
    <property type="match status" value="1"/>
</dbReference>
<evidence type="ECO:0000256" key="5">
    <source>
        <dbReference type="RuleBase" id="RU365068"/>
    </source>
</evidence>
<comment type="caution">
    <text evidence="9">The sequence shown here is derived from an EMBL/GenBank/DDBJ whole genome shotgun (WGS) entry which is preliminary data.</text>
</comment>
<keyword evidence="3 5" id="KW-0067">ATP-binding</keyword>
<comment type="function">
    <text evidence="5">RNA helicase.</text>
</comment>
<keyword evidence="1 5" id="KW-0547">Nucleotide-binding</keyword>
<comment type="catalytic activity">
    <reaction evidence="5">
        <text>ATP + H2O = ADP + phosphate + H(+)</text>
        <dbReference type="Rhea" id="RHEA:13065"/>
        <dbReference type="ChEBI" id="CHEBI:15377"/>
        <dbReference type="ChEBI" id="CHEBI:15378"/>
        <dbReference type="ChEBI" id="CHEBI:30616"/>
        <dbReference type="ChEBI" id="CHEBI:43474"/>
        <dbReference type="ChEBI" id="CHEBI:456216"/>
        <dbReference type="EC" id="3.6.4.13"/>
    </reaction>
</comment>
<evidence type="ECO:0000256" key="2">
    <source>
        <dbReference type="ARBA" id="ARBA00022801"/>
    </source>
</evidence>
<accession>A0AAD9G6G4</accession>
<feature type="domain" description="Helicase C-terminal" evidence="8">
    <location>
        <begin position="515"/>
        <end position="659"/>
    </location>
</feature>
<keyword evidence="5 9" id="KW-0347">Helicase</keyword>
<proteinExistence type="inferred from homology"/>
<evidence type="ECO:0000259" key="8">
    <source>
        <dbReference type="PROSITE" id="PS51194"/>
    </source>
</evidence>
<dbReference type="GO" id="GO:0005524">
    <property type="term" value="F:ATP binding"/>
    <property type="evidence" value="ECO:0007669"/>
    <property type="project" value="UniProtKB-UniRule"/>
</dbReference>
<feature type="compositionally biased region" description="Basic and acidic residues" evidence="6">
    <location>
        <begin position="112"/>
        <end position="125"/>
    </location>
</feature>
<dbReference type="Proteomes" id="UP001195914">
    <property type="component" value="Unassembled WGS sequence"/>
</dbReference>
<dbReference type="EC" id="3.6.4.13" evidence="5"/>
<evidence type="ECO:0000256" key="1">
    <source>
        <dbReference type="ARBA" id="ARBA00022741"/>
    </source>
</evidence>
<keyword evidence="4 5" id="KW-0694">RNA-binding</keyword>
<dbReference type="PROSITE" id="PS51194">
    <property type="entry name" value="HELICASE_CTER"/>
    <property type="match status" value="1"/>
</dbReference>
<organism evidence="9 10">
    <name type="scientific">Babesia divergens</name>
    <dbReference type="NCBI Taxonomy" id="32595"/>
    <lineage>
        <taxon>Eukaryota</taxon>
        <taxon>Sar</taxon>
        <taxon>Alveolata</taxon>
        <taxon>Apicomplexa</taxon>
        <taxon>Aconoidasida</taxon>
        <taxon>Piroplasmida</taxon>
        <taxon>Babesiidae</taxon>
        <taxon>Babesia</taxon>
    </lineage>
</organism>
<gene>
    <name evidence="9" type="ORF">X943_000476</name>
</gene>
<dbReference type="InterPro" id="IPR027417">
    <property type="entry name" value="P-loop_NTPase"/>
</dbReference>
<dbReference type="Pfam" id="PF00270">
    <property type="entry name" value="DEAD"/>
    <property type="match status" value="1"/>
</dbReference>
<evidence type="ECO:0000313" key="9">
    <source>
        <dbReference type="EMBL" id="KAK1932716.1"/>
    </source>
</evidence>
<evidence type="ECO:0000256" key="4">
    <source>
        <dbReference type="ARBA" id="ARBA00022884"/>
    </source>
</evidence>
<dbReference type="SMART" id="SM00487">
    <property type="entry name" value="DEXDc"/>
    <property type="match status" value="1"/>
</dbReference>
<dbReference type="InterPro" id="IPR014001">
    <property type="entry name" value="Helicase_ATP-bd"/>
</dbReference>
<keyword evidence="2 5" id="KW-0378">Hydrolase</keyword>
<dbReference type="CDD" id="cd18787">
    <property type="entry name" value="SF2_C_DEAD"/>
    <property type="match status" value="1"/>
</dbReference>
<dbReference type="SMART" id="SM00490">
    <property type="entry name" value="HELICc"/>
    <property type="match status" value="1"/>
</dbReference>
<dbReference type="InterPro" id="IPR001650">
    <property type="entry name" value="Helicase_C-like"/>
</dbReference>
<dbReference type="PROSITE" id="PS51192">
    <property type="entry name" value="HELICASE_ATP_BIND_1"/>
    <property type="match status" value="1"/>
</dbReference>
<protein>
    <recommendedName>
        <fullName evidence="5">ATP-dependent RNA helicase</fullName>
        <ecNumber evidence="5">3.6.4.13</ecNumber>
    </recommendedName>
</protein>